<evidence type="ECO:0000256" key="1">
    <source>
        <dbReference type="SAM" id="MobiDB-lite"/>
    </source>
</evidence>
<feature type="compositionally biased region" description="Polar residues" evidence="1">
    <location>
        <begin position="1"/>
        <end position="16"/>
    </location>
</feature>
<dbReference type="AlphaFoldDB" id="A0A0D7BFN6"/>
<feature type="region of interest" description="Disordered" evidence="1">
    <location>
        <begin position="1"/>
        <end position="59"/>
    </location>
</feature>
<dbReference type="OrthoDB" id="10479876at2759"/>
<evidence type="ECO:0000313" key="3">
    <source>
        <dbReference type="Proteomes" id="UP000054007"/>
    </source>
</evidence>
<dbReference type="EMBL" id="KN880491">
    <property type="protein sequence ID" value="KIY69035.1"/>
    <property type="molecule type" value="Genomic_DNA"/>
</dbReference>
<evidence type="ECO:0000313" key="2">
    <source>
        <dbReference type="EMBL" id="KIY69035.1"/>
    </source>
</evidence>
<name>A0A0D7BFN6_9AGAR</name>
<reference evidence="2 3" key="1">
    <citation type="journal article" date="2015" name="Fungal Genet. Biol.">
        <title>Evolution of novel wood decay mechanisms in Agaricales revealed by the genome sequences of Fistulina hepatica and Cylindrobasidium torrendii.</title>
        <authorList>
            <person name="Floudas D."/>
            <person name="Held B.W."/>
            <person name="Riley R."/>
            <person name="Nagy L.G."/>
            <person name="Koehler G."/>
            <person name="Ransdell A.S."/>
            <person name="Younus H."/>
            <person name="Chow J."/>
            <person name="Chiniquy J."/>
            <person name="Lipzen A."/>
            <person name="Tritt A."/>
            <person name="Sun H."/>
            <person name="Haridas S."/>
            <person name="LaButti K."/>
            <person name="Ohm R.A."/>
            <person name="Kues U."/>
            <person name="Blanchette R.A."/>
            <person name="Grigoriev I.V."/>
            <person name="Minto R.E."/>
            <person name="Hibbett D.S."/>
        </authorList>
    </citation>
    <scope>NUCLEOTIDE SEQUENCE [LARGE SCALE GENOMIC DNA]</scope>
    <source>
        <strain evidence="2 3">FP15055 ss-10</strain>
    </source>
</reference>
<gene>
    <name evidence="2" type="ORF">CYLTODRAFT_243591</name>
</gene>
<proteinExistence type="predicted"/>
<accession>A0A0D7BFN6</accession>
<dbReference type="Proteomes" id="UP000054007">
    <property type="component" value="Unassembled WGS sequence"/>
</dbReference>
<sequence length="256" mass="28455">MPSSSASTATLYNEQMSFHHEPAATEASNGSPKSLASGLSSASSTSSSSTARAEARHKRRLAQSKYHDIDYLKTLANAGLTDGSVNVLSGKQIGEFVGLLSKDPTLRNRTGPVVVARSAVTGGRKIVDYARMWRGDTKAHRNKGPRKDFLEEEFDSARDAQSVIEEALYATVPEDEAVQHDEELKRTVKEFDKAFRRQSYAASSALTLPSSIYFQCYRHHAPEWIRRPPRRAQADDSAQEEIIPARLHVEFSFWIL</sequence>
<keyword evidence="3" id="KW-1185">Reference proteome</keyword>
<feature type="compositionally biased region" description="Low complexity" evidence="1">
    <location>
        <begin position="34"/>
        <end position="51"/>
    </location>
</feature>
<protein>
    <submittedName>
        <fullName evidence="2">Uncharacterized protein</fullName>
    </submittedName>
</protein>
<organism evidence="2 3">
    <name type="scientific">Cylindrobasidium torrendii FP15055 ss-10</name>
    <dbReference type="NCBI Taxonomy" id="1314674"/>
    <lineage>
        <taxon>Eukaryota</taxon>
        <taxon>Fungi</taxon>
        <taxon>Dikarya</taxon>
        <taxon>Basidiomycota</taxon>
        <taxon>Agaricomycotina</taxon>
        <taxon>Agaricomycetes</taxon>
        <taxon>Agaricomycetidae</taxon>
        <taxon>Agaricales</taxon>
        <taxon>Marasmiineae</taxon>
        <taxon>Physalacriaceae</taxon>
        <taxon>Cylindrobasidium</taxon>
    </lineage>
</organism>